<proteinExistence type="predicted"/>
<sequence>MDRRGRRGRRHAPAGAWLRRRGGAARAAGQTACAARADRAAAGSACSSRSGSDPRARGGADVAGCPEAQGQPGNQMMHNTAGGDHQIAPAFFVGFSFLFQFPSEAI</sequence>
<evidence type="ECO:0000313" key="3">
    <source>
        <dbReference type="Proteomes" id="UP000323664"/>
    </source>
</evidence>
<feature type="region of interest" description="Disordered" evidence="1">
    <location>
        <begin position="43"/>
        <end position="82"/>
    </location>
</feature>
<dbReference type="EMBL" id="RIAS01000027">
    <property type="protein sequence ID" value="KAA8787715.1"/>
    <property type="molecule type" value="Genomic_DNA"/>
</dbReference>
<reference evidence="2 3" key="1">
    <citation type="journal article" date="2019" name="J. Ind. Microbiol. Biotechnol.">
        <title>Paenibacillus amylolyticus 27C64 has a diverse set of carbohydrate-active enzymes and complete pectin deconstruction system.</title>
        <authorList>
            <person name="Keggi C."/>
            <person name="Doran-Peterson J."/>
        </authorList>
    </citation>
    <scope>NUCLEOTIDE SEQUENCE [LARGE SCALE GENOMIC DNA]</scope>
    <source>
        <strain evidence="2 3">27C64</strain>
    </source>
</reference>
<gene>
    <name evidence="2" type="ORF">EC604_28180</name>
</gene>
<dbReference type="Proteomes" id="UP000323664">
    <property type="component" value="Unassembled WGS sequence"/>
</dbReference>
<accession>A0A5M9X1I0</accession>
<organism evidence="2 3">
    <name type="scientific">Paenibacillus amylolyticus</name>
    <dbReference type="NCBI Taxonomy" id="1451"/>
    <lineage>
        <taxon>Bacteria</taxon>
        <taxon>Bacillati</taxon>
        <taxon>Bacillota</taxon>
        <taxon>Bacilli</taxon>
        <taxon>Bacillales</taxon>
        <taxon>Paenibacillaceae</taxon>
        <taxon>Paenibacillus</taxon>
    </lineage>
</organism>
<dbReference type="AlphaFoldDB" id="A0A5M9X1I0"/>
<comment type="caution">
    <text evidence="2">The sequence shown here is derived from an EMBL/GenBank/DDBJ whole genome shotgun (WGS) entry which is preliminary data.</text>
</comment>
<protein>
    <submittedName>
        <fullName evidence="2">Uncharacterized protein</fullName>
    </submittedName>
</protein>
<evidence type="ECO:0000313" key="2">
    <source>
        <dbReference type="EMBL" id="KAA8787715.1"/>
    </source>
</evidence>
<name>A0A5M9X1I0_PAEAM</name>
<evidence type="ECO:0000256" key="1">
    <source>
        <dbReference type="SAM" id="MobiDB-lite"/>
    </source>
</evidence>